<sequence>MTDTPRATQYPLFGYVPQAIGLKVGLILNLSPYASMQLARLSNYVVCLTLFVISILLLPRAKMVMVVIAATPAVCFMSSSVMLDGLMVALSAVITSFALHAANSGRPMTTGMFIGVIIIAALLCYIKVIYLVPLLLVFVLPEHVLSIKRKACAALSLAIVFLSYIIWEQKYSSIGYLANYSNNVSYVLQNPLRFIVCIIVNVVADWRDLIPNDPSTIIIIAILVVMVMRPLLDMRYIDSVFHSKSVFTIVLNHSYLIVSVVGMLFAWFLVYAFEALTWNDLPSIGAYGHLEGVQGRYILPLLPLLTVSGLYGRGCEDQTVVSGLSDQVIDNK</sequence>
<evidence type="ECO:0008006" key="4">
    <source>
        <dbReference type="Google" id="ProtNLM"/>
    </source>
</evidence>
<evidence type="ECO:0000313" key="2">
    <source>
        <dbReference type="EMBL" id="PST45798.1"/>
    </source>
</evidence>
<comment type="caution">
    <text evidence="2">The sequence shown here is derived from an EMBL/GenBank/DDBJ whole genome shotgun (WGS) entry which is preliminary data.</text>
</comment>
<feature type="transmembrane region" description="Helical" evidence="1">
    <location>
        <begin position="111"/>
        <end position="139"/>
    </location>
</feature>
<dbReference type="Proteomes" id="UP000240228">
    <property type="component" value="Unassembled WGS sequence"/>
</dbReference>
<feature type="transmembrane region" description="Helical" evidence="1">
    <location>
        <begin position="216"/>
        <end position="232"/>
    </location>
</feature>
<evidence type="ECO:0000313" key="3">
    <source>
        <dbReference type="Proteomes" id="UP000240228"/>
    </source>
</evidence>
<reference evidence="3" key="1">
    <citation type="submission" date="2017-09" db="EMBL/GenBank/DDBJ databases">
        <authorList>
            <person name="Sela D.A."/>
            <person name="Albert K."/>
        </authorList>
    </citation>
    <scope>NUCLEOTIDE SEQUENCE [LARGE SCALE GENOMIC DNA]</scope>
    <source>
        <strain evidence="3">UMA51805</strain>
    </source>
</reference>
<keyword evidence="1" id="KW-0812">Transmembrane</keyword>
<feature type="transmembrane region" description="Helical" evidence="1">
    <location>
        <begin position="151"/>
        <end position="167"/>
    </location>
</feature>
<feature type="transmembrane region" description="Helical" evidence="1">
    <location>
        <begin position="41"/>
        <end position="59"/>
    </location>
</feature>
<dbReference type="Pfam" id="PF09913">
    <property type="entry name" value="DUF2142"/>
    <property type="match status" value="1"/>
</dbReference>
<dbReference type="RefSeq" id="WP_107044648.1">
    <property type="nucleotide sequence ID" value="NZ_NWTX01000019.1"/>
</dbReference>
<feature type="transmembrane region" description="Helical" evidence="1">
    <location>
        <begin position="252"/>
        <end position="273"/>
    </location>
</feature>
<protein>
    <recommendedName>
        <fullName evidence="4">DUF2142 domain-containing protein</fullName>
    </recommendedName>
</protein>
<organism evidence="2 3">
    <name type="scientific">Bifidobacterium callitrichos</name>
    <dbReference type="NCBI Taxonomy" id="762209"/>
    <lineage>
        <taxon>Bacteria</taxon>
        <taxon>Bacillati</taxon>
        <taxon>Actinomycetota</taxon>
        <taxon>Actinomycetes</taxon>
        <taxon>Bifidobacteriales</taxon>
        <taxon>Bifidobacteriaceae</taxon>
        <taxon>Bifidobacterium</taxon>
    </lineage>
</organism>
<keyword evidence="1" id="KW-1133">Transmembrane helix</keyword>
<proteinExistence type="predicted"/>
<evidence type="ECO:0000256" key="1">
    <source>
        <dbReference type="SAM" id="Phobius"/>
    </source>
</evidence>
<gene>
    <name evidence="2" type="ORF">CPA40_09305</name>
</gene>
<dbReference type="InterPro" id="IPR018674">
    <property type="entry name" value="DUF2142_membrane"/>
</dbReference>
<name>A0A2T3G8L7_9BIFI</name>
<keyword evidence="3" id="KW-1185">Reference proteome</keyword>
<feature type="transmembrane region" description="Helical" evidence="1">
    <location>
        <begin position="66"/>
        <end position="99"/>
    </location>
</feature>
<keyword evidence="1" id="KW-0472">Membrane</keyword>
<feature type="transmembrane region" description="Helical" evidence="1">
    <location>
        <begin position="12"/>
        <end position="35"/>
    </location>
</feature>
<reference evidence="2 3" key="2">
    <citation type="submission" date="2018-03" db="EMBL/GenBank/DDBJ databases">
        <title>The comparative genomics of Bifidobacterium callitrichos reflects dietary carbohydrate utilization within the common marmoset gut.</title>
        <authorList>
            <person name="Rani A."/>
        </authorList>
    </citation>
    <scope>NUCLEOTIDE SEQUENCE [LARGE SCALE GENOMIC DNA]</scope>
    <source>
        <strain evidence="2 3">UMA51805</strain>
    </source>
</reference>
<dbReference type="AlphaFoldDB" id="A0A2T3G8L7"/>
<accession>A0A2T3G8L7</accession>
<dbReference type="EMBL" id="NWTX01000019">
    <property type="protein sequence ID" value="PST45798.1"/>
    <property type="molecule type" value="Genomic_DNA"/>
</dbReference>